<feature type="transmembrane region" description="Helical" evidence="5">
    <location>
        <begin position="113"/>
        <end position="131"/>
    </location>
</feature>
<keyword evidence="5" id="KW-1003">Cell membrane</keyword>
<dbReference type="GO" id="GO:0005886">
    <property type="term" value="C:plasma membrane"/>
    <property type="evidence" value="ECO:0007669"/>
    <property type="project" value="UniProtKB-SubCell"/>
</dbReference>
<reference evidence="7" key="1">
    <citation type="submission" date="2018-07" db="EMBL/GenBank/DDBJ databases">
        <authorList>
            <person name="Peiro R."/>
            <person name="Begona"/>
            <person name="Cbmso G."/>
            <person name="Lopez M."/>
            <person name="Gonzalez S."/>
        </authorList>
    </citation>
    <scope>NUCLEOTIDE SEQUENCE [LARGE SCALE GENOMIC DNA]</scope>
</reference>
<dbReference type="AlphaFoldDB" id="A0A376AG99"/>
<keyword evidence="7" id="KW-1185">Reference proteome</keyword>
<sequence>MPPVSELILFAGLLVVAGGVAGLLAGVFGIGGGAVLVPVFYQIFGLAGIDDAVRMHLAVGTSIAIIVPTSLRSFAAHRRRGAVDMQLLRGWVVAVPLGAILAAVIAAEASSEALRLIFAVITLLLASRMMFFSSRWHLGSDLPGEPLRFVVGTGIGVFSGLMGIGGGVLNNTFMSLYGRPIHQAVATSAGVGVLISLPGLFGYIWAGWGKEGLPLMSTGFINWIAVALIIPVTLVVAPYGAKIAHAMSKRQLEIGFGLFLIFVSARFFYSLYG</sequence>
<evidence type="ECO:0000256" key="5">
    <source>
        <dbReference type="RuleBase" id="RU363041"/>
    </source>
</evidence>
<evidence type="ECO:0000256" key="2">
    <source>
        <dbReference type="ARBA" id="ARBA00022692"/>
    </source>
</evidence>
<comment type="subcellular location">
    <subcellularLocation>
        <location evidence="5">Cell membrane</location>
        <topology evidence="5">Multi-pass membrane protein</topology>
    </subcellularLocation>
    <subcellularLocation>
        <location evidence="1">Membrane</location>
        <topology evidence="1">Multi-pass membrane protein</topology>
    </subcellularLocation>
</comment>
<feature type="transmembrane region" description="Helical" evidence="5">
    <location>
        <begin position="57"/>
        <end position="75"/>
    </location>
</feature>
<dbReference type="RefSeq" id="WP_115669488.1">
    <property type="nucleotide sequence ID" value="NZ_UEYP01000002.1"/>
</dbReference>
<feature type="transmembrane region" description="Helical" evidence="5">
    <location>
        <begin position="184"/>
        <end position="208"/>
    </location>
</feature>
<evidence type="ECO:0000256" key="3">
    <source>
        <dbReference type="ARBA" id="ARBA00022989"/>
    </source>
</evidence>
<feature type="transmembrane region" description="Helical" evidence="5">
    <location>
        <begin position="220"/>
        <end position="240"/>
    </location>
</feature>
<organism evidence="6 7">
    <name type="scientific">Ciceribacter selenitireducens ATCC BAA-1503</name>
    <dbReference type="NCBI Taxonomy" id="1336235"/>
    <lineage>
        <taxon>Bacteria</taxon>
        <taxon>Pseudomonadati</taxon>
        <taxon>Pseudomonadota</taxon>
        <taxon>Alphaproteobacteria</taxon>
        <taxon>Hyphomicrobiales</taxon>
        <taxon>Rhizobiaceae</taxon>
        <taxon>Ciceribacter</taxon>
    </lineage>
</organism>
<dbReference type="PANTHER" id="PTHR43483">
    <property type="entry name" value="MEMBRANE TRANSPORTER PROTEIN HI_0806-RELATED"/>
    <property type="match status" value="1"/>
</dbReference>
<evidence type="ECO:0000313" key="7">
    <source>
        <dbReference type="Proteomes" id="UP000254764"/>
    </source>
</evidence>
<feature type="transmembrane region" description="Helical" evidence="5">
    <location>
        <begin position="252"/>
        <end position="272"/>
    </location>
</feature>
<evidence type="ECO:0000256" key="1">
    <source>
        <dbReference type="ARBA" id="ARBA00004141"/>
    </source>
</evidence>
<dbReference type="Pfam" id="PF01925">
    <property type="entry name" value="TauE"/>
    <property type="match status" value="1"/>
</dbReference>
<gene>
    <name evidence="6" type="ORF">RHIZ70_2452</name>
</gene>
<keyword evidence="2 5" id="KW-0812">Transmembrane</keyword>
<proteinExistence type="inferred from homology"/>
<dbReference type="OrthoDB" id="457670at2"/>
<evidence type="ECO:0000256" key="4">
    <source>
        <dbReference type="ARBA" id="ARBA00023136"/>
    </source>
</evidence>
<feature type="transmembrane region" description="Helical" evidence="5">
    <location>
        <begin position="7"/>
        <end position="37"/>
    </location>
</feature>
<keyword evidence="4 5" id="KW-0472">Membrane</keyword>
<name>A0A376AG99_9HYPH</name>
<protein>
    <recommendedName>
        <fullName evidence="5">Probable membrane transporter protein</fullName>
    </recommendedName>
</protein>
<comment type="similarity">
    <text evidence="5">Belongs to the 4-toluene sulfonate uptake permease (TSUP) (TC 2.A.102) family.</text>
</comment>
<dbReference type="STRING" id="1336235.GCA_000518785_00214"/>
<evidence type="ECO:0000313" key="6">
    <source>
        <dbReference type="EMBL" id="SSC66744.1"/>
    </source>
</evidence>
<feature type="transmembrane region" description="Helical" evidence="5">
    <location>
        <begin position="87"/>
        <end position="107"/>
    </location>
</feature>
<dbReference type="Proteomes" id="UP000254764">
    <property type="component" value="Unassembled WGS sequence"/>
</dbReference>
<keyword evidence="3 5" id="KW-1133">Transmembrane helix</keyword>
<accession>A0A376AG99</accession>
<dbReference type="PANTHER" id="PTHR43483:SF3">
    <property type="entry name" value="MEMBRANE TRANSPORTER PROTEIN HI_0806-RELATED"/>
    <property type="match status" value="1"/>
</dbReference>
<dbReference type="EMBL" id="UEYP01000002">
    <property type="protein sequence ID" value="SSC66744.1"/>
    <property type="molecule type" value="Genomic_DNA"/>
</dbReference>
<dbReference type="InterPro" id="IPR002781">
    <property type="entry name" value="TM_pro_TauE-like"/>
</dbReference>